<protein>
    <submittedName>
        <fullName evidence="3">Uncharacterized protein</fullName>
    </submittedName>
</protein>
<organism evidence="3 4">
    <name type="scientific">Piptocephalis cylindrospora</name>
    <dbReference type="NCBI Taxonomy" id="1907219"/>
    <lineage>
        <taxon>Eukaryota</taxon>
        <taxon>Fungi</taxon>
        <taxon>Fungi incertae sedis</taxon>
        <taxon>Zoopagomycota</taxon>
        <taxon>Zoopagomycotina</taxon>
        <taxon>Zoopagomycetes</taxon>
        <taxon>Zoopagales</taxon>
        <taxon>Piptocephalidaceae</taxon>
        <taxon>Piptocephalis</taxon>
    </lineage>
</organism>
<evidence type="ECO:0000313" key="4">
    <source>
        <dbReference type="Proteomes" id="UP000267251"/>
    </source>
</evidence>
<feature type="chain" id="PRO_5020965114" evidence="2">
    <location>
        <begin position="22"/>
        <end position="151"/>
    </location>
</feature>
<evidence type="ECO:0000313" key="3">
    <source>
        <dbReference type="EMBL" id="RKP12479.1"/>
    </source>
</evidence>
<evidence type="ECO:0000256" key="2">
    <source>
        <dbReference type="SAM" id="SignalP"/>
    </source>
</evidence>
<evidence type="ECO:0000256" key="1">
    <source>
        <dbReference type="SAM" id="MobiDB-lite"/>
    </source>
</evidence>
<keyword evidence="4" id="KW-1185">Reference proteome</keyword>
<feature type="signal peptide" evidence="2">
    <location>
        <begin position="1"/>
        <end position="21"/>
    </location>
</feature>
<keyword evidence="2" id="KW-0732">Signal</keyword>
<gene>
    <name evidence="3" type="ORF">BJ684DRAFT_20987</name>
</gene>
<dbReference type="EMBL" id="KZ988317">
    <property type="protein sequence ID" value="RKP12479.1"/>
    <property type="molecule type" value="Genomic_DNA"/>
</dbReference>
<feature type="compositionally biased region" description="Low complexity" evidence="1">
    <location>
        <begin position="89"/>
        <end position="100"/>
    </location>
</feature>
<dbReference type="AlphaFoldDB" id="A0A4V1IXW5"/>
<feature type="compositionally biased region" description="Basic and acidic residues" evidence="1">
    <location>
        <begin position="73"/>
        <end position="86"/>
    </location>
</feature>
<reference evidence="4" key="1">
    <citation type="journal article" date="2018" name="Nat. Microbiol.">
        <title>Leveraging single-cell genomics to expand the fungal tree of life.</title>
        <authorList>
            <person name="Ahrendt S.R."/>
            <person name="Quandt C.A."/>
            <person name="Ciobanu D."/>
            <person name="Clum A."/>
            <person name="Salamov A."/>
            <person name="Andreopoulos B."/>
            <person name="Cheng J.F."/>
            <person name="Woyke T."/>
            <person name="Pelin A."/>
            <person name="Henrissat B."/>
            <person name="Reynolds N.K."/>
            <person name="Benny G.L."/>
            <person name="Smith M.E."/>
            <person name="James T.Y."/>
            <person name="Grigoriev I.V."/>
        </authorList>
    </citation>
    <scope>NUCLEOTIDE SEQUENCE [LARGE SCALE GENOMIC DNA]</scope>
</reference>
<name>A0A4V1IXW5_9FUNG</name>
<dbReference type="Proteomes" id="UP000267251">
    <property type="component" value="Unassembled WGS sequence"/>
</dbReference>
<sequence>MRLLTLCVCTVIFTLLPEASRQSPLRSSDYDSKPKFTLSTGEIKGITRERLERERERVADLRRDQMNLQNAEEETRLKQQAKREEEIVANGGNPADANAPSTVYVTVTATSGNDMATSTRGFSDSEFGGEFGRGGTHDDLFGASRPTAFPF</sequence>
<proteinExistence type="predicted"/>
<accession>A0A4V1IXW5</accession>
<feature type="region of interest" description="Disordered" evidence="1">
    <location>
        <begin position="65"/>
        <end position="101"/>
    </location>
</feature>